<sequence>MEDKRCCGRGVCIINDEGVCWCGQRWDGEKMLSANSGTEKTNELDKKELPNK</sequence>
<feature type="compositionally biased region" description="Basic and acidic residues" evidence="1">
    <location>
        <begin position="40"/>
        <end position="52"/>
    </location>
</feature>
<gene>
    <name evidence="2" type="ORF">MB2181_04295</name>
</gene>
<accession>A0P6V6</accession>
<dbReference type="AlphaFoldDB" id="A0P6V6"/>
<reference evidence="2 3" key="1">
    <citation type="submission" date="2006-11" db="EMBL/GenBank/DDBJ databases">
        <authorList>
            <person name="Giovannoni S."/>
            <person name="Vergin K."/>
            <person name="Ferriera S."/>
            <person name="Johnson J."/>
            <person name="Kravitz S."/>
            <person name="Beeson K."/>
            <person name="Sutton G."/>
            <person name="Rogers Y.-H."/>
            <person name="Friedman R."/>
            <person name="Frazier M."/>
            <person name="Venter J.C."/>
        </authorList>
    </citation>
    <scope>NUCLEOTIDE SEQUENCE [LARGE SCALE GENOMIC DNA]</scope>
    <source>
        <strain evidence="2 3">HTCC2181</strain>
    </source>
</reference>
<dbReference type="EMBL" id="AAUX01000001">
    <property type="protein sequence ID" value="EAV47266.1"/>
    <property type="molecule type" value="Genomic_DNA"/>
</dbReference>
<proteinExistence type="predicted"/>
<feature type="region of interest" description="Disordered" evidence="1">
    <location>
        <begin position="33"/>
        <end position="52"/>
    </location>
</feature>
<evidence type="ECO:0000313" key="2">
    <source>
        <dbReference type="EMBL" id="EAV47266.1"/>
    </source>
</evidence>
<dbReference type="Proteomes" id="UP000054262">
    <property type="component" value="Unassembled WGS sequence"/>
</dbReference>
<name>A0P6V6_9PROT</name>
<evidence type="ECO:0000313" key="3">
    <source>
        <dbReference type="Proteomes" id="UP000054262"/>
    </source>
</evidence>
<protein>
    <submittedName>
        <fullName evidence="2">Uncharacterized protein</fullName>
    </submittedName>
</protein>
<organism evidence="2 3">
    <name type="scientific">Methylophilales bacterium HTCC2181</name>
    <dbReference type="NCBI Taxonomy" id="383631"/>
    <lineage>
        <taxon>Bacteria</taxon>
        <taxon>Pseudomonadati</taxon>
        <taxon>Pseudomonadota</taxon>
        <taxon>Betaproteobacteria</taxon>
        <taxon>Nitrosomonadales</taxon>
        <taxon>OM43 clade</taxon>
    </lineage>
</organism>
<evidence type="ECO:0000256" key="1">
    <source>
        <dbReference type="SAM" id="MobiDB-lite"/>
    </source>
</evidence>
<keyword evidence="3" id="KW-1185">Reference proteome</keyword>
<comment type="caution">
    <text evidence="2">The sequence shown here is derived from an EMBL/GenBank/DDBJ whole genome shotgun (WGS) entry which is preliminary data.</text>
</comment>